<feature type="region of interest" description="Disordered" evidence="1">
    <location>
        <begin position="20"/>
        <end position="104"/>
    </location>
</feature>
<evidence type="ECO:0000256" key="1">
    <source>
        <dbReference type="SAM" id="MobiDB-lite"/>
    </source>
</evidence>
<evidence type="ECO:0000313" key="3">
    <source>
        <dbReference type="Proteomes" id="UP001595851"/>
    </source>
</evidence>
<organism evidence="2 3">
    <name type="scientific">Nonomuraea purpurea</name>
    <dbReference type="NCBI Taxonomy" id="1849276"/>
    <lineage>
        <taxon>Bacteria</taxon>
        <taxon>Bacillati</taxon>
        <taxon>Actinomycetota</taxon>
        <taxon>Actinomycetes</taxon>
        <taxon>Streptosporangiales</taxon>
        <taxon>Streptosporangiaceae</taxon>
        <taxon>Nonomuraea</taxon>
    </lineage>
</organism>
<feature type="compositionally biased region" description="Basic residues" evidence="1">
    <location>
        <begin position="80"/>
        <end position="93"/>
    </location>
</feature>
<keyword evidence="3" id="KW-1185">Reference proteome</keyword>
<evidence type="ECO:0000313" key="2">
    <source>
        <dbReference type="EMBL" id="MFC4010913.1"/>
    </source>
</evidence>
<comment type="caution">
    <text evidence="2">The sequence shown here is derived from an EMBL/GenBank/DDBJ whole genome shotgun (WGS) entry which is preliminary data.</text>
</comment>
<reference evidence="3" key="1">
    <citation type="journal article" date="2019" name="Int. J. Syst. Evol. Microbiol.">
        <title>The Global Catalogue of Microorganisms (GCM) 10K type strain sequencing project: providing services to taxonomists for standard genome sequencing and annotation.</title>
        <authorList>
            <consortium name="The Broad Institute Genomics Platform"/>
            <consortium name="The Broad Institute Genome Sequencing Center for Infectious Disease"/>
            <person name="Wu L."/>
            <person name="Ma J."/>
        </authorList>
    </citation>
    <scope>NUCLEOTIDE SEQUENCE [LARGE SCALE GENOMIC DNA]</scope>
    <source>
        <strain evidence="3">TBRC 1276</strain>
    </source>
</reference>
<dbReference type="RefSeq" id="WP_379530881.1">
    <property type="nucleotide sequence ID" value="NZ_JBHSBI010000014.1"/>
</dbReference>
<gene>
    <name evidence="2" type="ORF">ACFOY2_27045</name>
</gene>
<protein>
    <submittedName>
        <fullName evidence="2">Uncharacterized protein</fullName>
    </submittedName>
</protein>
<dbReference type="Proteomes" id="UP001595851">
    <property type="component" value="Unassembled WGS sequence"/>
</dbReference>
<dbReference type="EMBL" id="JBHSBI010000014">
    <property type="protein sequence ID" value="MFC4010913.1"/>
    <property type="molecule type" value="Genomic_DNA"/>
</dbReference>
<proteinExistence type="predicted"/>
<sequence length="104" mass="11927">MQRPLLIRVQGPLLTCGRRSIHFPTRPTKTARRLRPFPVHGIRPSIMRLARNAGPGHSQNHSRPPPHRDRRPLIDLLHSTARRGRRGNTRVRTRAPSARHPTRG</sequence>
<accession>A0ABV8GDP0</accession>
<name>A0ABV8GDP0_9ACTN</name>